<name>A0ABS8WHR8_DATST</name>
<dbReference type="EMBL" id="JACEIK010007501">
    <property type="protein sequence ID" value="MCE3050340.1"/>
    <property type="molecule type" value="Genomic_DNA"/>
</dbReference>
<evidence type="ECO:0000256" key="1">
    <source>
        <dbReference type="SAM" id="MobiDB-lite"/>
    </source>
</evidence>
<gene>
    <name evidence="2" type="ORF">HAX54_047006</name>
</gene>
<protein>
    <submittedName>
        <fullName evidence="2">Uncharacterized protein</fullName>
    </submittedName>
</protein>
<comment type="caution">
    <text evidence="2">The sequence shown here is derived from an EMBL/GenBank/DDBJ whole genome shotgun (WGS) entry which is preliminary data.</text>
</comment>
<reference evidence="2 3" key="1">
    <citation type="journal article" date="2021" name="BMC Genomics">
        <title>Datura genome reveals duplications of psychoactive alkaloid biosynthetic genes and high mutation rate following tissue culture.</title>
        <authorList>
            <person name="Rajewski A."/>
            <person name="Carter-House D."/>
            <person name="Stajich J."/>
            <person name="Litt A."/>
        </authorList>
    </citation>
    <scope>NUCLEOTIDE SEQUENCE [LARGE SCALE GENOMIC DNA]</scope>
    <source>
        <strain evidence="2">AR-01</strain>
    </source>
</reference>
<evidence type="ECO:0000313" key="3">
    <source>
        <dbReference type="Proteomes" id="UP000823775"/>
    </source>
</evidence>
<dbReference type="Proteomes" id="UP000823775">
    <property type="component" value="Unassembled WGS sequence"/>
</dbReference>
<feature type="region of interest" description="Disordered" evidence="1">
    <location>
        <begin position="1"/>
        <end position="28"/>
    </location>
</feature>
<evidence type="ECO:0000313" key="2">
    <source>
        <dbReference type="EMBL" id="MCE3050340.1"/>
    </source>
</evidence>
<organism evidence="2 3">
    <name type="scientific">Datura stramonium</name>
    <name type="common">Jimsonweed</name>
    <name type="synonym">Common thornapple</name>
    <dbReference type="NCBI Taxonomy" id="4076"/>
    <lineage>
        <taxon>Eukaryota</taxon>
        <taxon>Viridiplantae</taxon>
        <taxon>Streptophyta</taxon>
        <taxon>Embryophyta</taxon>
        <taxon>Tracheophyta</taxon>
        <taxon>Spermatophyta</taxon>
        <taxon>Magnoliopsida</taxon>
        <taxon>eudicotyledons</taxon>
        <taxon>Gunneridae</taxon>
        <taxon>Pentapetalae</taxon>
        <taxon>asterids</taxon>
        <taxon>lamiids</taxon>
        <taxon>Solanales</taxon>
        <taxon>Solanaceae</taxon>
        <taxon>Solanoideae</taxon>
        <taxon>Datureae</taxon>
        <taxon>Datura</taxon>
    </lineage>
</organism>
<keyword evidence="3" id="KW-1185">Reference proteome</keyword>
<proteinExistence type="predicted"/>
<accession>A0ABS8WHR8</accession>
<feature type="non-terminal residue" evidence="2">
    <location>
        <position position="1"/>
    </location>
</feature>
<sequence>RGPPHNDAPDKGNSTKIENIHGGWDMSKNCKTQRRNLEHSGPIGTSHHKPANIGRRMMGILSGNNIRKMG</sequence>